<dbReference type="AlphaFoldDB" id="A0A9D1IU05"/>
<gene>
    <name evidence="1" type="ORF">IAB67_06175</name>
</gene>
<evidence type="ECO:0000313" key="1">
    <source>
        <dbReference type="EMBL" id="HIU43865.1"/>
    </source>
</evidence>
<evidence type="ECO:0000313" key="2">
    <source>
        <dbReference type="Proteomes" id="UP000824073"/>
    </source>
</evidence>
<organism evidence="1 2">
    <name type="scientific">Candidatus Ventrousia excrementavium</name>
    <dbReference type="NCBI Taxonomy" id="2840961"/>
    <lineage>
        <taxon>Bacteria</taxon>
        <taxon>Bacillati</taxon>
        <taxon>Bacillota</taxon>
        <taxon>Clostridia</taxon>
        <taxon>Eubacteriales</taxon>
        <taxon>Clostridiaceae</taxon>
        <taxon>Clostridiaceae incertae sedis</taxon>
        <taxon>Candidatus Ventrousia</taxon>
    </lineage>
</organism>
<protein>
    <submittedName>
        <fullName evidence="1">Uncharacterized protein</fullName>
    </submittedName>
</protein>
<sequence>MPNNFGLFFTRDSTVIRLPVNPEKLPVARETDNGSYNVLGIGPIMVPRTPDLREVTISSYFPGRVFSGILTPNEFQPPEFYIQFFESAMRDLAPILYTPVRYYEDGTPFFTSDAGFEALVTQFSTEERGGETGDFYFDLTLTEYRDYSPLRMQVQQTAQTAAQPVVTTPEPARSMPQGQIVVGSACIANGPYYYSSYGDEPHGTASGRTVLVSRMVDGSRAYPVHVTTETGGPLGWMKKEALQVVSDT</sequence>
<name>A0A9D1IU05_9CLOT</name>
<reference evidence="1" key="1">
    <citation type="submission" date="2020-10" db="EMBL/GenBank/DDBJ databases">
        <authorList>
            <person name="Gilroy R."/>
        </authorList>
    </citation>
    <scope>NUCLEOTIDE SEQUENCE</scope>
    <source>
        <strain evidence="1">CHK191-8634</strain>
    </source>
</reference>
<reference evidence="1" key="2">
    <citation type="journal article" date="2021" name="PeerJ">
        <title>Extensive microbial diversity within the chicken gut microbiome revealed by metagenomics and culture.</title>
        <authorList>
            <person name="Gilroy R."/>
            <person name="Ravi A."/>
            <person name="Getino M."/>
            <person name="Pursley I."/>
            <person name="Horton D.L."/>
            <person name="Alikhan N.F."/>
            <person name="Baker D."/>
            <person name="Gharbi K."/>
            <person name="Hall N."/>
            <person name="Watson M."/>
            <person name="Adriaenssens E.M."/>
            <person name="Foster-Nyarko E."/>
            <person name="Jarju S."/>
            <person name="Secka A."/>
            <person name="Antonio M."/>
            <person name="Oren A."/>
            <person name="Chaudhuri R.R."/>
            <person name="La Ragione R."/>
            <person name="Hildebrand F."/>
            <person name="Pallen M.J."/>
        </authorList>
    </citation>
    <scope>NUCLEOTIDE SEQUENCE</scope>
    <source>
        <strain evidence="1">CHK191-8634</strain>
    </source>
</reference>
<dbReference type="Proteomes" id="UP000824073">
    <property type="component" value="Unassembled WGS sequence"/>
</dbReference>
<accession>A0A9D1IU05</accession>
<dbReference type="EMBL" id="DVMR01000050">
    <property type="protein sequence ID" value="HIU43865.1"/>
    <property type="molecule type" value="Genomic_DNA"/>
</dbReference>
<proteinExistence type="predicted"/>
<comment type="caution">
    <text evidence="1">The sequence shown here is derived from an EMBL/GenBank/DDBJ whole genome shotgun (WGS) entry which is preliminary data.</text>
</comment>